<evidence type="ECO:0000313" key="2">
    <source>
        <dbReference type="Proteomes" id="UP000267430"/>
    </source>
</evidence>
<reference evidence="1 2" key="1">
    <citation type="submission" date="2018-12" db="EMBL/GenBank/DDBJ databases">
        <title>Bacillus chawlae sp. nov., Bacillus glennii sp. nov., and Bacillus saganii sp. nov. Isolated from the Vehicle Assembly Building at Kennedy Space Center where the Viking Spacecraft were Assembled.</title>
        <authorList>
            <person name="Seuylemezian A."/>
            <person name="Vaishampayan P."/>
        </authorList>
    </citation>
    <scope>NUCLEOTIDE SEQUENCE [LARGE SCALE GENOMIC DNA]</scope>
    <source>
        <strain evidence="1 2">L5</strain>
    </source>
</reference>
<proteinExistence type="predicted"/>
<dbReference type="OrthoDB" id="2944041at2"/>
<keyword evidence="2" id="KW-1185">Reference proteome</keyword>
<dbReference type="EMBL" id="RYZZ01000010">
    <property type="protein sequence ID" value="RUQ29387.1"/>
    <property type="molecule type" value="Genomic_DNA"/>
</dbReference>
<accession>A0A3S0VCI9</accession>
<dbReference type="Proteomes" id="UP000267430">
    <property type="component" value="Unassembled WGS sequence"/>
</dbReference>
<comment type="caution">
    <text evidence="1">The sequence shown here is derived from an EMBL/GenBank/DDBJ whole genome shotgun (WGS) entry which is preliminary data.</text>
</comment>
<dbReference type="AlphaFoldDB" id="A0A3S0VCI9"/>
<protein>
    <submittedName>
        <fullName evidence="1">Uncharacterized protein</fullName>
    </submittedName>
</protein>
<sequence length="140" mass="16017">MKGEGILNQMEAKSQCPKSELLNEKDLFKRTKHTKKNQNDNHGKDCGPVEPIKICDHRIRLVLAGLHDHLNFDFLTNIGCEVMIKVDSKGKEKKITGKICDAGIDFVKIIHKDDEIITILQDSIEKIIWTNKNCRPCKQH</sequence>
<organism evidence="1 2">
    <name type="scientific">Peribacillus cavernae</name>
    <dbReference type="NCBI Taxonomy" id="1674310"/>
    <lineage>
        <taxon>Bacteria</taxon>
        <taxon>Bacillati</taxon>
        <taxon>Bacillota</taxon>
        <taxon>Bacilli</taxon>
        <taxon>Bacillales</taxon>
        <taxon>Bacillaceae</taxon>
        <taxon>Peribacillus</taxon>
    </lineage>
</organism>
<evidence type="ECO:0000313" key="1">
    <source>
        <dbReference type="EMBL" id="RUQ29387.1"/>
    </source>
</evidence>
<name>A0A3S0VCI9_9BACI</name>
<gene>
    <name evidence="1" type="ORF">ELQ35_10545</name>
</gene>
<dbReference type="RefSeq" id="WP_126864800.1">
    <property type="nucleotide sequence ID" value="NZ_JAUSTX010000006.1"/>
</dbReference>